<organism evidence="2 3">
    <name type="scientific">Lactuca saligna</name>
    <name type="common">Willowleaf lettuce</name>
    <dbReference type="NCBI Taxonomy" id="75948"/>
    <lineage>
        <taxon>Eukaryota</taxon>
        <taxon>Viridiplantae</taxon>
        <taxon>Streptophyta</taxon>
        <taxon>Embryophyta</taxon>
        <taxon>Tracheophyta</taxon>
        <taxon>Spermatophyta</taxon>
        <taxon>Magnoliopsida</taxon>
        <taxon>eudicotyledons</taxon>
        <taxon>Gunneridae</taxon>
        <taxon>Pentapetalae</taxon>
        <taxon>asterids</taxon>
        <taxon>campanulids</taxon>
        <taxon>Asterales</taxon>
        <taxon>Asteraceae</taxon>
        <taxon>Cichorioideae</taxon>
        <taxon>Cichorieae</taxon>
        <taxon>Lactucinae</taxon>
        <taxon>Lactuca</taxon>
    </lineage>
</organism>
<dbReference type="Proteomes" id="UP001177003">
    <property type="component" value="Chromosome 1"/>
</dbReference>
<keyword evidence="3" id="KW-1185">Reference proteome</keyword>
<dbReference type="EMBL" id="OX465077">
    <property type="protein sequence ID" value="CAI9267730.1"/>
    <property type="molecule type" value="Genomic_DNA"/>
</dbReference>
<reference evidence="2" key="1">
    <citation type="submission" date="2023-04" db="EMBL/GenBank/DDBJ databases">
        <authorList>
            <person name="Vijverberg K."/>
            <person name="Xiong W."/>
            <person name="Schranz E."/>
        </authorList>
    </citation>
    <scope>NUCLEOTIDE SEQUENCE</scope>
</reference>
<dbReference type="AlphaFoldDB" id="A0AA35VK09"/>
<proteinExistence type="predicted"/>
<evidence type="ECO:0000313" key="2">
    <source>
        <dbReference type="EMBL" id="CAI9267730.1"/>
    </source>
</evidence>
<protein>
    <submittedName>
        <fullName evidence="2">Uncharacterized protein</fullName>
    </submittedName>
</protein>
<feature type="region of interest" description="Disordered" evidence="1">
    <location>
        <begin position="1"/>
        <end position="37"/>
    </location>
</feature>
<sequence length="105" mass="11250">MTNSPPRLNQHIHFSSTSTSSTNPSADDIIHHGSSPPEVETIDPLIHVVSSPRPASPSPQVATVPPMPIPIQTIATFKGETSSNFQMIMISKISLLVHMTLSLGE</sequence>
<gene>
    <name evidence="2" type="ORF">LSALG_LOCUS8195</name>
</gene>
<accession>A0AA35VK09</accession>
<name>A0AA35VK09_LACSI</name>
<evidence type="ECO:0000256" key="1">
    <source>
        <dbReference type="SAM" id="MobiDB-lite"/>
    </source>
</evidence>
<evidence type="ECO:0000313" key="3">
    <source>
        <dbReference type="Proteomes" id="UP001177003"/>
    </source>
</evidence>